<proteinExistence type="predicted"/>
<feature type="chain" id="PRO_5037089010" description="Vitelline coat lysin M7" evidence="1">
    <location>
        <begin position="18"/>
        <end position="198"/>
    </location>
</feature>
<evidence type="ECO:0000256" key="1">
    <source>
        <dbReference type="SAM" id="SignalP"/>
    </source>
</evidence>
<dbReference type="KEGG" id="epa:110242218"/>
<dbReference type="Gene3D" id="2.100.10.20">
    <property type="entry name" value="Vitelline membrane outer layer protein I (VOMI)"/>
    <property type="match status" value="1"/>
</dbReference>
<dbReference type="GeneID" id="110242218"/>
<accession>A0A913YMU5</accession>
<dbReference type="SUPFAM" id="SSF51092">
    <property type="entry name" value="Vitelline membrane outer protein-I (VMO-I)"/>
    <property type="match status" value="1"/>
</dbReference>
<dbReference type="PANTHER" id="PTHR18841:SF0">
    <property type="entry name" value="VITELLINE MEMBRANE OUTER LAYER 1 HOMOLOG A-RELATED"/>
    <property type="match status" value="1"/>
</dbReference>
<dbReference type="Proteomes" id="UP000887567">
    <property type="component" value="Unplaced"/>
</dbReference>
<organism evidence="2 3">
    <name type="scientific">Exaiptasia diaphana</name>
    <name type="common">Tropical sea anemone</name>
    <name type="synonym">Aiptasia pulchella</name>
    <dbReference type="NCBI Taxonomy" id="2652724"/>
    <lineage>
        <taxon>Eukaryota</taxon>
        <taxon>Metazoa</taxon>
        <taxon>Cnidaria</taxon>
        <taxon>Anthozoa</taxon>
        <taxon>Hexacorallia</taxon>
        <taxon>Actiniaria</taxon>
        <taxon>Aiptasiidae</taxon>
        <taxon>Exaiptasia</taxon>
    </lineage>
</organism>
<sequence length="198" mass="22548">MIWTSLALLFLASSGDAWRSDYIRSIHPRSKTHWGSWGTIDWCPFGYYAYGFRLKVESFQGGYKDDTALNGIILHCKKGRGDTGHQTHIHSSVERWGSWGHSKFCPRRLFLTGVEIKSESHQGSGDDTAANNFKFTCNHRYWRPLIGDGSRWGSWNKHPVACPPKSAICGIRTRVESWQGTKVDDTALNEAIFYCCRK</sequence>
<keyword evidence="1" id="KW-0732">Signal</keyword>
<dbReference type="AlphaFoldDB" id="A0A913YMU5"/>
<reference evidence="2" key="1">
    <citation type="submission" date="2022-11" db="UniProtKB">
        <authorList>
            <consortium name="EnsemblMetazoa"/>
        </authorList>
    </citation>
    <scope>IDENTIFICATION</scope>
</reference>
<dbReference type="OrthoDB" id="5984327at2759"/>
<evidence type="ECO:0000313" key="2">
    <source>
        <dbReference type="EnsemblMetazoa" id="XP_028515812.1"/>
    </source>
</evidence>
<dbReference type="EnsemblMetazoa" id="XM_028660011.1">
    <property type="protein sequence ID" value="XP_028515812.1"/>
    <property type="gene ID" value="LOC110242218"/>
</dbReference>
<dbReference type="OMA" id="EYTSVIT"/>
<evidence type="ECO:0008006" key="4">
    <source>
        <dbReference type="Google" id="ProtNLM"/>
    </source>
</evidence>
<dbReference type="PANTHER" id="PTHR18841">
    <property type="entry name" value="VITELLINE MEMBRANE OUTER LAYER PROTEIN I-RELATED"/>
    <property type="match status" value="1"/>
</dbReference>
<name>A0A913YMU5_EXADI</name>
<evidence type="ECO:0000313" key="3">
    <source>
        <dbReference type="Proteomes" id="UP000887567"/>
    </source>
</evidence>
<dbReference type="Pfam" id="PF03762">
    <property type="entry name" value="VOMI"/>
    <property type="match status" value="1"/>
</dbReference>
<keyword evidence="3" id="KW-1185">Reference proteome</keyword>
<dbReference type="GO" id="GO:0005615">
    <property type="term" value="C:extracellular space"/>
    <property type="evidence" value="ECO:0007669"/>
    <property type="project" value="TreeGrafter"/>
</dbReference>
<dbReference type="InterPro" id="IPR036706">
    <property type="entry name" value="VOMI_sf"/>
</dbReference>
<dbReference type="RefSeq" id="XP_028515812.1">
    <property type="nucleotide sequence ID" value="XM_028660011.1"/>
</dbReference>
<dbReference type="InterPro" id="IPR005515">
    <property type="entry name" value="VOMI"/>
</dbReference>
<protein>
    <recommendedName>
        <fullName evidence="4">Vitelline coat lysin M7</fullName>
    </recommendedName>
</protein>
<feature type="signal peptide" evidence="1">
    <location>
        <begin position="1"/>
        <end position="17"/>
    </location>
</feature>